<comment type="similarity">
    <text evidence="5">Belongs to the HrcA family.</text>
</comment>
<dbReference type="Proteomes" id="UP000179243">
    <property type="component" value="Unassembled WGS sequence"/>
</dbReference>
<dbReference type="Gene3D" id="1.10.10.10">
    <property type="entry name" value="Winged helix-like DNA-binding domain superfamily/Winged helix DNA-binding domain"/>
    <property type="match status" value="1"/>
</dbReference>
<comment type="function">
    <text evidence="5">Negative regulator of class I heat shock genes (grpE-dnaK-dnaJ and groELS operons). Prevents heat-shock induction of these operons.</text>
</comment>
<dbReference type="GO" id="GO:0045892">
    <property type="term" value="P:negative regulation of DNA-templated transcription"/>
    <property type="evidence" value="ECO:0007669"/>
    <property type="project" value="UniProtKB-UniRule"/>
</dbReference>
<dbReference type="EMBL" id="MFYX01000030">
    <property type="protein sequence ID" value="OGK06464.1"/>
    <property type="molecule type" value="Genomic_DNA"/>
</dbReference>
<dbReference type="InterPro" id="IPR021153">
    <property type="entry name" value="HrcA_C"/>
</dbReference>
<name>A0A1F7FIA8_UNCRA</name>
<dbReference type="InterPro" id="IPR029016">
    <property type="entry name" value="GAF-like_dom_sf"/>
</dbReference>
<comment type="caution">
    <text evidence="7">The sequence shown here is derived from an EMBL/GenBank/DDBJ whole genome shotgun (WGS) entry which is preliminary data.</text>
</comment>
<dbReference type="SUPFAM" id="SSF46785">
    <property type="entry name" value="Winged helix' DNA-binding domain"/>
    <property type="match status" value="1"/>
</dbReference>
<dbReference type="Pfam" id="PF01628">
    <property type="entry name" value="HrcA"/>
    <property type="match status" value="1"/>
</dbReference>
<dbReference type="Gene3D" id="3.30.450.40">
    <property type="match status" value="1"/>
</dbReference>
<dbReference type="PANTHER" id="PTHR34824:SF1">
    <property type="entry name" value="HEAT-INDUCIBLE TRANSCRIPTION REPRESSOR HRCA"/>
    <property type="match status" value="1"/>
</dbReference>
<proteinExistence type="inferred from homology"/>
<evidence type="ECO:0000256" key="1">
    <source>
        <dbReference type="ARBA" id="ARBA00022491"/>
    </source>
</evidence>
<dbReference type="PIRSF" id="PIRSF005485">
    <property type="entry name" value="HrcA"/>
    <property type="match status" value="1"/>
</dbReference>
<gene>
    <name evidence="5" type="primary">hrcA</name>
    <name evidence="7" type="ORF">A2519_07200</name>
</gene>
<evidence type="ECO:0000313" key="7">
    <source>
        <dbReference type="EMBL" id="OGK06464.1"/>
    </source>
</evidence>
<keyword evidence="3 5" id="KW-0346">Stress response</keyword>
<dbReference type="InterPro" id="IPR023120">
    <property type="entry name" value="WHTH_transcript_rep_HrcA_IDD"/>
</dbReference>
<dbReference type="HAMAP" id="MF_00081">
    <property type="entry name" value="HrcA"/>
    <property type="match status" value="1"/>
</dbReference>
<evidence type="ECO:0000256" key="3">
    <source>
        <dbReference type="ARBA" id="ARBA00023016"/>
    </source>
</evidence>
<dbReference type="InterPro" id="IPR002571">
    <property type="entry name" value="HrcA"/>
</dbReference>
<protein>
    <recommendedName>
        <fullName evidence="5">Heat-inducible transcription repressor HrcA</fullName>
    </recommendedName>
</protein>
<evidence type="ECO:0000256" key="5">
    <source>
        <dbReference type="HAMAP-Rule" id="MF_00081"/>
    </source>
</evidence>
<dbReference type="GO" id="GO:0003677">
    <property type="term" value="F:DNA binding"/>
    <property type="evidence" value="ECO:0007669"/>
    <property type="project" value="InterPro"/>
</dbReference>
<dbReference type="AlphaFoldDB" id="A0A1F7FIA8"/>
<sequence length="345" mass="38511">METEKLNDRESCVLQTLVRDYISSAEPTSSRTVSRKSGLMLSPASIRNIITDLEEKGYVSQPHTSAGRIPTNRGYRYYVDYLIEIAGLSTKEQGEVDGTCSSLVSSVEEITSATAKLLSSMSAELGLVLAPRFYKGVFKKLDIVPLSEKNILLVLAIESGLVNTVTCEIKSVYDEKELERACAFINERLEGKQLSEIKERLEEIVRTEDSKTISAVRLFVDNARDLFDFPDKKIIHVEGTSNIVSQPEFSTLERVGSVIGLLERKELLVSPLEKRMKDGVYITIGEENTEDNLEQYSIVTANYSIGGISGIKGTLGIMGPPRMQYERLISLVDYTARFLTDRFVH</sequence>
<feature type="domain" description="Heat-inducible transcription repressor HrcA C-terminal" evidence="6">
    <location>
        <begin position="109"/>
        <end position="329"/>
    </location>
</feature>
<evidence type="ECO:0000259" key="6">
    <source>
        <dbReference type="Pfam" id="PF01628"/>
    </source>
</evidence>
<evidence type="ECO:0000256" key="4">
    <source>
        <dbReference type="ARBA" id="ARBA00023163"/>
    </source>
</evidence>
<dbReference type="NCBIfam" id="TIGR00331">
    <property type="entry name" value="hrcA"/>
    <property type="match status" value="1"/>
</dbReference>
<keyword evidence="4 5" id="KW-0804">Transcription</keyword>
<dbReference type="SUPFAM" id="SSF55781">
    <property type="entry name" value="GAF domain-like"/>
    <property type="match status" value="1"/>
</dbReference>
<reference evidence="7 8" key="1">
    <citation type="journal article" date="2016" name="Nat. Commun.">
        <title>Thousands of microbial genomes shed light on interconnected biogeochemical processes in an aquifer system.</title>
        <authorList>
            <person name="Anantharaman K."/>
            <person name="Brown C.T."/>
            <person name="Hug L.A."/>
            <person name="Sharon I."/>
            <person name="Castelle C.J."/>
            <person name="Probst A.J."/>
            <person name="Thomas B.C."/>
            <person name="Singh A."/>
            <person name="Wilkins M.J."/>
            <person name="Karaoz U."/>
            <person name="Brodie E.L."/>
            <person name="Williams K.H."/>
            <person name="Hubbard S.S."/>
            <person name="Banfield J.F."/>
        </authorList>
    </citation>
    <scope>NUCLEOTIDE SEQUENCE [LARGE SCALE GENOMIC DNA]</scope>
</reference>
<keyword evidence="2 5" id="KW-0805">Transcription regulation</keyword>
<dbReference type="Gene3D" id="3.30.390.60">
    <property type="entry name" value="Heat-inducible transcription repressor hrca homolog, domain 3"/>
    <property type="match status" value="1"/>
</dbReference>
<dbReference type="PANTHER" id="PTHR34824">
    <property type="entry name" value="HEAT-INDUCIBLE TRANSCRIPTION REPRESSOR HRCA"/>
    <property type="match status" value="1"/>
</dbReference>
<dbReference type="InterPro" id="IPR036390">
    <property type="entry name" value="WH_DNA-bd_sf"/>
</dbReference>
<accession>A0A1F7FIA8</accession>
<keyword evidence="1 5" id="KW-0678">Repressor</keyword>
<evidence type="ECO:0000256" key="2">
    <source>
        <dbReference type="ARBA" id="ARBA00023015"/>
    </source>
</evidence>
<organism evidence="7 8">
    <name type="scientific">Candidatus Raymondbacteria bacterium RIFOXYD12_FULL_49_13</name>
    <dbReference type="NCBI Taxonomy" id="1817890"/>
    <lineage>
        <taxon>Bacteria</taxon>
        <taxon>Raymondiibacteriota</taxon>
    </lineage>
</organism>
<evidence type="ECO:0000313" key="8">
    <source>
        <dbReference type="Proteomes" id="UP000179243"/>
    </source>
</evidence>
<dbReference type="InterPro" id="IPR036388">
    <property type="entry name" value="WH-like_DNA-bd_sf"/>
</dbReference>